<protein>
    <submittedName>
        <fullName evidence="7">Resolvase, N terminal domain</fullName>
    </submittedName>
</protein>
<keyword evidence="2" id="KW-0238">DNA-binding</keyword>
<dbReference type="Pfam" id="PF00239">
    <property type="entry name" value="Resolvase"/>
    <property type="match status" value="1"/>
</dbReference>
<dbReference type="AlphaFoldDB" id="A0A1H8NUU6"/>
<name>A0A1H8NUU6_9BACI</name>
<dbReference type="Gene3D" id="3.40.50.1390">
    <property type="entry name" value="Resolvase, N-terminal catalytic domain"/>
    <property type="match status" value="1"/>
</dbReference>
<gene>
    <name evidence="7" type="ORF">SAMN04488134_106111</name>
</gene>
<evidence type="ECO:0000256" key="4">
    <source>
        <dbReference type="PIRSR" id="PIRSR606118-50"/>
    </source>
</evidence>
<dbReference type="GO" id="GO:0000150">
    <property type="term" value="F:DNA strand exchange activity"/>
    <property type="evidence" value="ECO:0007669"/>
    <property type="project" value="InterPro"/>
</dbReference>
<dbReference type="PROSITE" id="PS00397">
    <property type="entry name" value="RECOMBINASES_1"/>
    <property type="match status" value="1"/>
</dbReference>
<dbReference type="PROSITE" id="PS51736">
    <property type="entry name" value="RECOMBINASES_3"/>
    <property type="match status" value="1"/>
</dbReference>
<evidence type="ECO:0000256" key="3">
    <source>
        <dbReference type="ARBA" id="ARBA00023172"/>
    </source>
</evidence>
<keyword evidence="1" id="KW-0229">DNA integration</keyword>
<evidence type="ECO:0000256" key="5">
    <source>
        <dbReference type="PROSITE-ProRule" id="PRU10137"/>
    </source>
</evidence>
<keyword evidence="3" id="KW-0233">DNA recombination</keyword>
<dbReference type="EMBL" id="FODJ01000006">
    <property type="protein sequence ID" value="SEO33357.1"/>
    <property type="molecule type" value="Genomic_DNA"/>
</dbReference>
<sequence>MKAIYVRVSSDEQAKKGYSVQDQIALCKEKAATNEILDYIHDGYSGGFY</sequence>
<dbReference type="Proteomes" id="UP000199300">
    <property type="component" value="Unassembled WGS sequence"/>
</dbReference>
<evidence type="ECO:0000256" key="1">
    <source>
        <dbReference type="ARBA" id="ARBA00022908"/>
    </source>
</evidence>
<evidence type="ECO:0000313" key="8">
    <source>
        <dbReference type="Proteomes" id="UP000199300"/>
    </source>
</evidence>
<dbReference type="GO" id="GO:0015074">
    <property type="term" value="P:DNA integration"/>
    <property type="evidence" value="ECO:0007669"/>
    <property type="project" value="UniProtKB-KW"/>
</dbReference>
<dbReference type="InterPro" id="IPR036162">
    <property type="entry name" value="Resolvase-like_N_sf"/>
</dbReference>
<dbReference type="SUPFAM" id="SSF53041">
    <property type="entry name" value="Resolvase-like"/>
    <property type="match status" value="1"/>
</dbReference>
<accession>A0A1H8NUU6</accession>
<proteinExistence type="predicted"/>
<dbReference type="InterPro" id="IPR006118">
    <property type="entry name" value="Recombinase_CS"/>
</dbReference>
<evidence type="ECO:0000256" key="2">
    <source>
        <dbReference type="ARBA" id="ARBA00023125"/>
    </source>
</evidence>
<feature type="active site" description="O-(5'-phospho-DNA)-serine intermediate" evidence="4 5">
    <location>
        <position position="9"/>
    </location>
</feature>
<dbReference type="InterPro" id="IPR006119">
    <property type="entry name" value="Resolv_N"/>
</dbReference>
<feature type="domain" description="Resolvase/invertase-type recombinase catalytic" evidence="6">
    <location>
        <begin position="1"/>
        <end position="49"/>
    </location>
</feature>
<keyword evidence="8" id="KW-1185">Reference proteome</keyword>
<reference evidence="7 8" key="1">
    <citation type="submission" date="2016-10" db="EMBL/GenBank/DDBJ databases">
        <authorList>
            <person name="de Groot N.N."/>
        </authorList>
    </citation>
    <scope>NUCLEOTIDE SEQUENCE [LARGE SCALE GENOMIC DNA]</scope>
    <source>
        <strain evidence="7 8">CGMCC 1.10434</strain>
    </source>
</reference>
<evidence type="ECO:0000313" key="7">
    <source>
        <dbReference type="EMBL" id="SEO33357.1"/>
    </source>
</evidence>
<evidence type="ECO:0000259" key="6">
    <source>
        <dbReference type="PROSITE" id="PS51736"/>
    </source>
</evidence>
<dbReference type="GO" id="GO:0003677">
    <property type="term" value="F:DNA binding"/>
    <property type="evidence" value="ECO:0007669"/>
    <property type="project" value="UniProtKB-KW"/>
</dbReference>
<organism evidence="7 8">
    <name type="scientific">Amphibacillus marinus</name>
    <dbReference type="NCBI Taxonomy" id="872970"/>
    <lineage>
        <taxon>Bacteria</taxon>
        <taxon>Bacillati</taxon>
        <taxon>Bacillota</taxon>
        <taxon>Bacilli</taxon>
        <taxon>Bacillales</taxon>
        <taxon>Bacillaceae</taxon>
        <taxon>Amphibacillus</taxon>
    </lineage>
</organism>